<accession>A0A6A0H8Q9</accession>
<feature type="domain" description="ABC transporter" evidence="6">
    <location>
        <begin position="40"/>
        <end position="80"/>
    </location>
</feature>
<dbReference type="GO" id="GO:0005524">
    <property type="term" value="F:ATP binding"/>
    <property type="evidence" value="ECO:0007669"/>
    <property type="project" value="InterPro"/>
</dbReference>
<dbReference type="AlphaFoldDB" id="A0A6A0H8Q9"/>
<evidence type="ECO:0000313" key="7">
    <source>
        <dbReference type="EMBL" id="KAA0201405.1"/>
    </source>
</evidence>
<name>A0A6A0H8Q9_HYAAZ</name>
<evidence type="ECO:0000256" key="2">
    <source>
        <dbReference type="ARBA" id="ARBA00022448"/>
    </source>
</evidence>
<dbReference type="PANTHER" id="PTHR11384:SF62">
    <property type="entry name" value="ATP-BINDING CASSETTE SUB-FAMILY D MEMBER 3"/>
    <property type="match status" value="1"/>
</dbReference>
<dbReference type="Gene3D" id="3.40.50.300">
    <property type="entry name" value="P-loop containing nucleotide triphosphate hydrolases"/>
    <property type="match status" value="1"/>
</dbReference>
<dbReference type="InterPro" id="IPR003439">
    <property type="entry name" value="ABC_transporter-like_ATP-bd"/>
</dbReference>
<keyword evidence="5" id="KW-0472">Membrane</keyword>
<keyword evidence="4" id="KW-1133">Transmembrane helix</keyword>
<evidence type="ECO:0000256" key="5">
    <source>
        <dbReference type="ARBA" id="ARBA00023136"/>
    </source>
</evidence>
<dbReference type="SUPFAM" id="SSF52540">
    <property type="entry name" value="P-loop containing nucleoside triphosphate hydrolases"/>
    <property type="match status" value="1"/>
</dbReference>
<evidence type="ECO:0000256" key="3">
    <source>
        <dbReference type="ARBA" id="ARBA00022692"/>
    </source>
</evidence>
<dbReference type="GO" id="GO:0042626">
    <property type="term" value="F:ATPase-coupled transmembrane transporter activity"/>
    <property type="evidence" value="ECO:0007669"/>
    <property type="project" value="TreeGrafter"/>
</dbReference>
<dbReference type="PANTHER" id="PTHR11384">
    <property type="entry name" value="ATP-BINDING CASSETTE, SUB-FAMILY D MEMBER"/>
    <property type="match status" value="1"/>
</dbReference>
<dbReference type="GO" id="GO:0007031">
    <property type="term" value="P:peroxisome organization"/>
    <property type="evidence" value="ECO:0007669"/>
    <property type="project" value="TreeGrafter"/>
</dbReference>
<dbReference type="GO" id="GO:0015910">
    <property type="term" value="P:long-chain fatty acid import into peroxisome"/>
    <property type="evidence" value="ECO:0007669"/>
    <property type="project" value="TreeGrafter"/>
</dbReference>
<dbReference type="GO" id="GO:0016887">
    <property type="term" value="F:ATP hydrolysis activity"/>
    <property type="evidence" value="ECO:0007669"/>
    <property type="project" value="InterPro"/>
</dbReference>
<keyword evidence="2" id="KW-0813">Transport</keyword>
<reference evidence="7" key="2">
    <citation type="journal article" date="2018" name="Environ. Sci. Technol.">
        <title>The Toxicogenome of Hyalella azteca: A Model for Sediment Ecotoxicology and Evolutionary Toxicology.</title>
        <authorList>
            <person name="Poynton H.C."/>
            <person name="Hasenbein S."/>
            <person name="Benoit J.B."/>
            <person name="Sepulveda M.S."/>
            <person name="Poelchau M.F."/>
            <person name="Hughes D.S.T."/>
            <person name="Murali S.C."/>
            <person name="Chen S."/>
            <person name="Glastad K.M."/>
            <person name="Goodisman M.A.D."/>
            <person name="Werren J.H."/>
            <person name="Vineis J.H."/>
            <person name="Bowen J.L."/>
            <person name="Friedrich M."/>
            <person name="Jones J."/>
            <person name="Robertson H.M."/>
            <person name="Feyereisen R."/>
            <person name="Mechler-Hickson A."/>
            <person name="Mathers N."/>
            <person name="Lee C.E."/>
            <person name="Colbourne J.K."/>
            <person name="Biales A."/>
            <person name="Johnston J.S."/>
            <person name="Wellborn G.A."/>
            <person name="Rosendale A.J."/>
            <person name="Cridge A.G."/>
            <person name="Munoz-Torres M.C."/>
            <person name="Bain P.A."/>
            <person name="Manny A.R."/>
            <person name="Major K.M."/>
            <person name="Lambert F.N."/>
            <person name="Vulpe C.D."/>
            <person name="Tuck P."/>
            <person name="Blalock B.J."/>
            <person name="Lin Y.Y."/>
            <person name="Smith M.E."/>
            <person name="Ochoa-Acuna H."/>
            <person name="Chen M.M."/>
            <person name="Childers C.P."/>
            <person name="Qu J."/>
            <person name="Dugan S."/>
            <person name="Lee S.L."/>
            <person name="Chao H."/>
            <person name="Dinh H."/>
            <person name="Han Y."/>
            <person name="Doddapaneni H."/>
            <person name="Worley K.C."/>
            <person name="Muzny D.M."/>
            <person name="Gibbs R.A."/>
            <person name="Richards S."/>
        </authorList>
    </citation>
    <scope>NUCLEOTIDE SEQUENCE</scope>
    <source>
        <strain evidence="7">HAZT.00-mixed</strain>
        <tissue evidence="7">Whole organism</tissue>
    </source>
</reference>
<protein>
    <recommendedName>
        <fullName evidence="6">ABC transporter domain-containing protein</fullName>
    </recommendedName>
</protein>
<dbReference type="Pfam" id="PF00005">
    <property type="entry name" value="ABC_tran"/>
    <property type="match status" value="1"/>
</dbReference>
<keyword evidence="3" id="KW-0812">Transmembrane</keyword>
<gene>
    <name evidence="7" type="ORF">HAZT_HAZT004205</name>
</gene>
<dbReference type="GO" id="GO:0006635">
    <property type="term" value="P:fatty acid beta-oxidation"/>
    <property type="evidence" value="ECO:0007669"/>
    <property type="project" value="TreeGrafter"/>
</dbReference>
<reference evidence="7" key="1">
    <citation type="submission" date="2014-08" db="EMBL/GenBank/DDBJ databases">
        <authorList>
            <person name="Murali S."/>
            <person name="Richards S."/>
            <person name="Bandaranaike D."/>
            <person name="Bellair M."/>
            <person name="Blankenburg K."/>
            <person name="Chao H."/>
            <person name="Dinh H."/>
            <person name="Doddapaneni H."/>
            <person name="Dugan-Rocha S."/>
            <person name="Elkadiri S."/>
            <person name="Gnanaolivu R."/>
            <person name="Hughes D."/>
            <person name="Lee S."/>
            <person name="Li M."/>
            <person name="Ming W."/>
            <person name="Munidasa M."/>
            <person name="Muniz J."/>
            <person name="Nguyen L."/>
            <person name="Osuji N."/>
            <person name="Pu L.-L."/>
            <person name="Puazo M."/>
            <person name="Skinner E."/>
            <person name="Qu C."/>
            <person name="Quiroz J."/>
            <person name="Raj R."/>
            <person name="Weissenberger G."/>
            <person name="Xin Y."/>
            <person name="Zou X."/>
            <person name="Han Y."/>
            <person name="Worley K."/>
            <person name="Muzny D."/>
            <person name="Gibbs R."/>
        </authorList>
    </citation>
    <scope>NUCLEOTIDE SEQUENCE</scope>
    <source>
        <strain evidence="7">HAZT.00-mixed</strain>
        <tissue evidence="7">Whole organism</tissue>
    </source>
</reference>
<dbReference type="Proteomes" id="UP000711488">
    <property type="component" value="Unassembled WGS sequence"/>
</dbReference>
<dbReference type="EMBL" id="JQDR03005479">
    <property type="protein sequence ID" value="KAA0201405.1"/>
    <property type="molecule type" value="Genomic_DNA"/>
</dbReference>
<dbReference type="GO" id="GO:0005778">
    <property type="term" value="C:peroxisomal membrane"/>
    <property type="evidence" value="ECO:0007669"/>
    <property type="project" value="TreeGrafter"/>
</dbReference>
<sequence>MCAGSVSGALVGRGSVVIADNLIKFDRVPLATPNGDVLIDELSFEVHSGVNVLVCGPNGCGKSSLFRILGELWPVFGGTVTKPSAGNLFYIPQRPYMTIGTLRDQVSISHVYFVSSYLHRSLCTSLLS</sequence>
<dbReference type="InterPro" id="IPR050835">
    <property type="entry name" value="ABC_transporter_sub-D"/>
</dbReference>
<evidence type="ECO:0000259" key="6">
    <source>
        <dbReference type="Pfam" id="PF00005"/>
    </source>
</evidence>
<dbReference type="GO" id="GO:0005324">
    <property type="term" value="F:long-chain fatty acid transmembrane transporter activity"/>
    <property type="evidence" value="ECO:0007669"/>
    <property type="project" value="TreeGrafter"/>
</dbReference>
<organism evidence="7">
    <name type="scientific">Hyalella azteca</name>
    <name type="common">Amphipod</name>
    <dbReference type="NCBI Taxonomy" id="294128"/>
    <lineage>
        <taxon>Eukaryota</taxon>
        <taxon>Metazoa</taxon>
        <taxon>Ecdysozoa</taxon>
        <taxon>Arthropoda</taxon>
        <taxon>Crustacea</taxon>
        <taxon>Multicrustacea</taxon>
        <taxon>Malacostraca</taxon>
        <taxon>Eumalacostraca</taxon>
        <taxon>Peracarida</taxon>
        <taxon>Amphipoda</taxon>
        <taxon>Senticaudata</taxon>
        <taxon>Talitrida</taxon>
        <taxon>Talitroidea</taxon>
        <taxon>Hyalellidae</taxon>
        <taxon>Hyalella</taxon>
    </lineage>
</organism>
<evidence type="ECO:0000256" key="1">
    <source>
        <dbReference type="ARBA" id="ARBA00008575"/>
    </source>
</evidence>
<proteinExistence type="inferred from homology"/>
<evidence type="ECO:0000256" key="4">
    <source>
        <dbReference type="ARBA" id="ARBA00022989"/>
    </source>
</evidence>
<comment type="similarity">
    <text evidence="1">Belongs to the ABC transporter superfamily. ABCD family. Peroxisomal fatty acyl CoA transporter (TC 3.A.1.203) subfamily.</text>
</comment>
<dbReference type="InterPro" id="IPR027417">
    <property type="entry name" value="P-loop_NTPase"/>
</dbReference>
<dbReference type="GO" id="GO:0042760">
    <property type="term" value="P:very long-chain fatty acid catabolic process"/>
    <property type="evidence" value="ECO:0007669"/>
    <property type="project" value="TreeGrafter"/>
</dbReference>
<reference evidence="7" key="3">
    <citation type="submission" date="2019-06" db="EMBL/GenBank/DDBJ databases">
        <authorList>
            <person name="Poynton C."/>
            <person name="Hasenbein S."/>
            <person name="Benoit J.B."/>
            <person name="Sepulveda M.S."/>
            <person name="Poelchau M.F."/>
            <person name="Murali S.C."/>
            <person name="Chen S."/>
            <person name="Glastad K.M."/>
            <person name="Werren J.H."/>
            <person name="Vineis J.H."/>
            <person name="Bowen J.L."/>
            <person name="Friedrich M."/>
            <person name="Jones J."/>
            <person name="Robertson H.M."/>
            <person name="Feyereisen R."/>
            <person name="Mechler-Hickson A."/>
            <person name="Mathers N."/>
            <person name="Lee C.E."/>
            <person name="Colbourne J.K."/>
            <person name="Biales A."/>
            <person name="Johnston J.S."/>
            <person name="Wellborn G.A."/>
            <person name="Rosendale A.J."/>
            <person name="Cridge A.G."/>
            <person name="Munoz-Torres M.C."/>
            <person name="Bain P.A."/>
            <person name="Manny A.R."/>
            <person name="Major K.M."/>
            <person name="Lambert F.N."/>
            <person name="Vulpe C.D."/>
            <person name="Tuck P."/>
            <person name="Blalock B.J."/>
            <person name="Lin Y.-Y."/>
            <person name="Smith M.E."/>
            <person name="Ochoa-Acuna H."/>
            <person name="Chen M.-J.M."/>
            <person name="Childers C.P."/>
            <person name="Qu J."/>
            <person name="Dugan S."/>
            <person name="Lee S.L."/>
            <person name="Chao H."/>
            <person name="Dinh H."/>
            <person name="Han Y."/>
            <person name="Doddapaneni H."/>
            <person name="Worley K.C."/>
            <person name="Muzny D.M."/>
            <person name="Gibbs R.A."/>
            <person name="Richards S."/>
        </authorList>
    </citation>
    <scope>NUCLEOTIDE SEQUENCE</scope>
    <source>
        <strain evidence="7">HAZT.00-mixed</strain>
        <tissue evidence="7">Whole organism</tissue>
    </source>
</reference>
<comment type="caution">
    <text evidence="7">The sequence shown here is derived from an EMBL/GenBank/DDBJ whole genome shotgun (WGS) entry which is preliminary data.</text>
</comment>